<dbReference type="RefSeq" id="WP_110937307.1">
    <property type="nucleotide sequence ID" value="NZ_KZ614146.1"/>
</dbReference>
<comment type="caution">
    <text evidence="1">The sequence shown here is derived from an EMBL/GenBank/DDBJ whole genome shotgun (WGS) entry which is preliminary data.</text>
</comment>
<evidence type="ECO:0000313" key="2">
    <source>
        <dbReference type="Proteomes" id="UP000281498"/>
    </source>
</evidence>
<dbReference type="AlphaFoldDB" id="A0A3A9KRB2"/>
<name>A0A3A9KRB2_9BACI</name>
<protein>
    <recommendedName>
        <fullName evidence="3">Nucleotidyltransferase family protein</fullName>
    </recommendedName>
</protein>
<dbReference type="PANTHER" id="PTHR39166">
    <property type="entry name" value="BLL1166 PROTEIN"/>
    <property type="match status" value="1"/>
</dbReference>
<dbReference type="Proteomes" id="UP000281498">
    <property type="component" value="Unassembled WGS sequence"/>
</dbReference>
<reference evidence="1 2" key="1">
    <citation type="submission" date="2017-10" db="EMBL/GenBank/DDBJ databases">
        <title>Bacillus sp. nov., a halophilic bacterium isolated from a Keqin Lake.</title>
        <authorList>
            <person name="Wang H."/>
        </authorList>
    </citation>
    <scope>NUCLEOTIDE SEQUENCE [LARGE SCALE GENOMIC DNA]</scope>
    <source>
        <strain evidence="1 2">KCTC 13187</strain>
    </source>
</reference>
<dbReference type="OrthoDB" id="1901124at2"/>
<dbReference type="InterPro" id="IPR009267">
    <property type="entry name" value="NTP_transf_6"/>
</dbReference>
<dbReference type="Pfam" id="PF06042">
    <property type="entry name" value="NTP_transf_6"/>
    <property type="match status" value="1"/>
</dbReference>
<sequence length="188" mass="21783">MMLKSEHDISQLIQQCNDMMEILKAVQLLNLPDWWVCAGFVRSKIWDTLHEFQESTPLSDIDVIYFDVMQTDEHLEKELEQELRRISPTYPWSVKNQARMHVINDLPPYKSAEDGIAKFPETATSLGVRLDTPGNVVLTAPHGIQDVINLIVRPTPLFKSTKHLAAVYNQRVKSKNWQSRWQRLVTET</sequence>
<dbReference type="PANTHER" id="PTHR39166:SF1">
    <property type="entry name" value="BLL1166 PROTEIN"/>
    <property type="match status" value="1"/>
</dbReference>
<keyword evidence="2" id="KW-1185">Reference proteome</keyword>
<organism evidence="1 2">
    <name type="scientific">Salipaludibacillus neizhouensis</name>
    <dbReference type="NCBI Taxonomy" id="885475"/>
    <lineage>
        <taxon>Bacteria</taxon>
        <taxon>Bacillati</taxon>
        <taxon>Bacillota</taxon>
        <taxon>Bacilli</taxon>
        <taxon>Bacillales</taxon>
        <taxon>Bacillaceae</taxon>
    </lineage>
</organism>
<evidence type="ECO:0008006" key="3">
    <source>
        <dbReference type="Google" id="ProtNLM"/>
    </source>
</evidence>
<evidence type="ECO:0000313" key="1">
    <source>
        <dbReference type="EMBL" id="RKL67206.1"/>
    </source>
</evidence>
<gene>
    <name evidence="1" type="ORF">CR203_11905</name>
</gene>
<accession>A0A3A9KRB2</accession>
<proteinExistence type="predicted"/>
<dbReference type="EMBL" id="PDOE01000004">
    <property type="protein sequence ID" value="RKL67206.1"/>
    <property type="molecule type" value="Genomic_DNA"/>
</dbReference>